<dbReference type="InterPro" id="IPR001995">
    <property type="entry name" value="Peptidase_A2_cat"/>
</dbReference>
<dbReference type="Pfam" id="PF17921">
    <property type="entry name" value="Integrase_H2C2"/>
    <property type="match status" value="1"/>
</dbReference>
<dbReference type="Pfam" id="PF00078">
    <property type="entry name" value="RVT_1"/>
    <property type="match status" value="1"/>
</dbReference>
<dbReference type="PROSITE" id="PS50175">
    <property type="entry name" value="ASP_PROT_RETROV"/>
    <property type="match status" value="1"/>
</dbReference>
<evidence type="ECO:0000313" key="4">
    <source>
        <dbReference type="EMBL" id="JAC14501.1"/>
    </source>
</evidence>
<feature type="domain" description="Peptidase A2" evidence="2">
    <location>
        <begin position="476"/>
        <end position="516"/>
    </location>
</feature>
<dbReference type="Pfam" id="PF03564">
    <property type="entry name" value="DUF1759"/>
    <property type="match status" value="1"/>
</dbReference>
<evidence type="ECO:0000259" key="2">
    <source>
        <dbReference type="PROSITE" id="PS50175"/>
    </source>
</evidence>
<dbReference type="GO" id="GO:0003676">
    <property type="term" value="F:nucleic acid binding"/>
    <property type="evidence" value="ECO:0007669"/>
    <property type="project" value="InterPro"/>
</dbReference>
<dbReference type="Pfam" id="PF13650">
    <property type="entry name" value="Asp_protease_2"/>
    <property type="match status" value="1"/>
</dbReference>
<proteinExistence type="evidence at transcript level"/>
<dbReference type="SUPFAM" id="SSF53098">
    <property type="entry name" value="Ribonuclease H-like"/>
    <property type="match status" value="1"/>
</dbReference>
<dbReference type="Gene3D" id="3.30.70.270">
    <property type="match status" value="1"/>
</dbReference>
<dbReference type="GO" id="GO:0015074">
    <property type="term" value="P:DNA integration"/>
    <property type="evidence" value="ECO:0007669"/>
    <property type="project" value="InterPro"/>
</dbReference>
<dbReference type="PANTHER" id="PTHR47331">
    <property type="entry name" value="PHD-TYPE DOMAIN-CONTAINING PROTEIN"/>
    <property type="match status" value="1"/>
</dbReference>
<feature type="domain" description="Integrase catalytic" evidence="3">
    <location>
        <begin position="1439"/>
        <end position="1633"/>
    </location>
</feature>
<dbReference type="InterPro" id="IPR021109">
    <property type="entry name" value="Peptidase_aspartic_dom_sf"/>
</dbReference>
<protein>
    <submittedName>
        <fullName evidence="4">Putative bel12 ag transposon polyprotein</fullName>
    </submittedName>
</protein>
<accession>A0A023F0J1</accession>
<dbReference type="Gene3D" id="3.30.420.10">
    <property type="entry name" value="Ribonuclease H-like superfamily/Ribonuclease H"/>
    <property type="match status" value="1"/>
</dbReference>
<dbReference type="CDD" id="cd01644">
    <property type="entry name" value="RT_pepA17"/>
    <property type="match status" value="1"/>
</dbReference>
<evidence type="ECO:0000259" key="3">
    <source>
        <dbReference type="PROSITE" id="PS50994"/>
    </source>
</evidence>
<dbReference type="CDD" id="cd00303">
    <property type="entry name" value="retropepsin_like"/>
    <property type="match status" value="1"/>
</dbReference>
<name>A0A023F0J1_TRIIF</name>
<dbReference type="GO" id="GO:0006508">
    <property type="term" value="P:proteolysis"/>
    <property type="evidence" value="ECO:0007669"/>
    <property type="project" value="InterPro"/>
</dbReference>
<dbReference type="InterPro" id="IPR041588">
    <property type="entry name" value="Integrase_H2C2"/>
</dbReference>
<dbReference type="Pfam" id="PF18701">
    <property type="entry name" value="DUF5641"/>
    <property type="match status" value="1"/>
</dbReference>
<organism evidence="4">
    <name type="scientific">Triatoma infestans</name>
    <name type="common">Assassin bug</name>
    <dbReference type="NCBI Taxonomy" id="30076"/>
    <lineage>
        <taxon>Eukaryota</taxon>
        <taxon>Metazoa</taxon>
        <taxon>Ecdysozoa</taxon>
        <taxon>Arthropoda</taxon>
        <taxon>Hexapoda</taxon>
        <taxon>Insecta</taxon>
        <taxon>Pterygota</taxon>
        <taxon>Neoptera</taxon>
        <taxon>Paraneoptera</taxon>
        <taxon>Hemiptera</taxon>
        <taxon>Heteroptera</taxon>
        <taxon>Panheteroptera</taxon>
        <taxon>Cimicomorpha</taxon>
        <taxon>Reduviidae</taxon>
        <taxon>Triatominae</taxon>
        <taxon>Triatoma</taxon>
    </lineage>
</organism>
<keyword evidence="1" id="KW-0378">Hydrolase</keyword>
<dbReference type="InterPro" id="IPR008042">
    <property type="entry name" value="Retrotrans_Pao"/>
</dbReference>
<dbReference type="Gene3D" id="2.40.70.10">
    <property type="entry name" value="Acid Proteases"/>
    <property type="match status" value="1"/>
</dbReference>
<dbReference type="InterPro" id="IPR000477">
    <property type="entry name" value="RT_dom"/>
</dbReference>
<dbReference type="GO" id="GO:0071897">
    <property type="term" value="P:DNA biosynthetic process"/>
    <property type="evidence" value="ECO:0007669"/>
    <property type="project" value="UniProtKB-ARBA"/>
</dbReference>
<dbReference type="InterPro" id="IPR036397">
    <property type="entry name" value="RNaseH_sf"/>
</dbReference>
<evidence type="ECO:0000256" key="1">
    <source>
        <dbReference type="ARBA" id="ARBA00022801"/>
    </source>
</evidence>
<dbReference type="PROSITE" id="PS50994">
    <property type="entry name" value="INTEGRASE"/>
    <property type="match status" value="1"/>
</dbReference>
<dbReference type="InterPro" id="IPR043502">
    <property type="entry name" value="DNA/RNA_pol_sf"/>
</dbReference>
<dbReference type="InterPro" id="IPR012337">
    <property type="entry name" value="RNaseH-like_sf"/>
</dbReference>
<dbReference type="InterPro" id="IPR005312">
    <property type="entry name" value="DUF1759"/>
</dbReference>
<dbReference type="InterPro" id="IPR043128">
    <property type="entry name" value="Rev_trsase/Diguanyl_cyclase"/>
</dbReference>
<dbReference type="EMBL" id="GBBI01004211">
    <property type="protein sequence ID" value="JAC14501.1"/>
    <property type="molecule type" value="mRNA"/>
</dbReference>
<dbReference type="SUPFAM" id="SSF56672">
    <property type="entry name" value="DNA/RNA polymerases"/>
    <property type="match status" value="1"/>
</dbReference>
<dbReference type="Gene3D" id="3.10.10.10">
    <property type="entry name" value="HIV Type 1 Reverse Transcriptase, subunit A, domain 1"/>
    <property type="match status" value="1"/>
</dbReference>
<dbReference type="GO" id="GO:0004190">
    <property type="term" value="F:aspartic-type endopeptidase activity"/>
    <property type="evidence" value="ECO:0007669"/>
    <property type="project" value="InterPro"/>
</dbReference>
<dbReference type="GO" id="GO:0042575">
    <property type="term" value="C:DNA polymerase complex"/>
    <property type="evidence" value="ECO:0007669"/>
    <property type="project" value="UniProtKB-ARBA"/>
</dbReference>
<dbReference type="InterPro" id="IPR040676">
    <property type="entry name" value="DUF5641"/>
</dbReference>
<sequence length="1747" mass="201430">MQEEKIKEFIRARGYIKSSLTRMKTFSDKLTFDYTEINEIKARMEKLKELWNQFFDIQGKLSTSCSDESIDIDDESEIFENKYFAIMGKFETILKSNQVNTNSQLTNPLKVNNIIPVNLPSINLPTFQGGYKSWLSFKDTYVALIHNNNNLADSQKLHYLKSCLKGEAFETIQNLDVTENYYSIAWDLLNKRFGNNRLIAQIHVNRLLNLPRMRNHSLHDINNLLTEFVKSVKVLKALGYDIDKSHFLLVPMLSSKLDNYTIKLWESSLDANDAEIPHLEQLEDFLRKQIHILEATECNVNNSYNYKVKYIEGKGSAAYKETSKAQAFLGRGTAAPKSSKEHVYYNPKGTQLKNHTNNNKNYFKSFNKNNSSPVCLICKGSHTIYKCDIFKILSVAERITKIKDLNLCQNCLQSHESNECESGNCRVCNKKHNTYLHTDFKETGVHLMSEGSKFDVLLATAVVNVDNELNGRSVEARVLLDSGAQGNFITENLVQLLGLKKYKSNIQQIQGIGSSISEVKHVVSATIHSRINNYKRSLDFIILPKITEYLPSENLQFSPEMIPLSIRLADPNFYNPNKIDMLIGAELFLELFKSGKMQVCESMPAIYETELGWVACGRFEASKRQASLKLYCDSMPIIERPTDIQQELTRFWELEHFPDTKQYTEQERNLDEYYSETVSKNSDGRYIVKLPFKENPASLGNSAEGALSRFLSLERRLIKNPKVYSQYRAFMQEYVDLGHMCEVMERDNPSESICYLPHHPVFREDSKTTKIRVVFDASMKTTSGRSLNDILEKGPTIQQDAFCIILRFRTHRYVLTADIEKMYRQILVTPQDTNLQRIYWRNNPDDELKIYKLMTVTYGTSSAPYLAIRTLQQLAIENKDKYCLGSRIILSDFYVDDVLTGADSIEGLLEIQRQLSAILAQAGMNLRKWCSNYRHFTTHIQPKDDVNYTLKLLEDDTIKTLGMTWSPYYDIFEFKINLPPIIRLTKRYLLGTIARIYDPLGLIGPVITLAKIYIQQLWLLKLDWDDELPSEFQEQWMRFASNLEKLNKFKINRYVISDIPSKIELHCFCDASEKAYGACIYARSLDEDGSIRVRLLCSKSRVSPIKQVSLPRLELCGALLVSKLFSKLITILDINIEKVYFWTDSTIVLSWLAAEPIRWNTFVANRVAKIQSITQTHTWYHIHSKHNPADPISRGLDAEQFLKCDIWLHGPEWLSQRKEAWIFNDVISAEQEIPEKRSKKVKEFFISIDDSDSLISKYSSWRRLRPVVAFILRFINNSRQRDRTKRTKGHIAATELNYAEILCLKVAQREMFPLEIRNLTSNKPLGQNSRLVSLNPFLDNKHLVRVGGRLQNANLSYEQKHPVILDSKHHLTKIIAEHFHKLNLHIGAQGLLYKIRKRFWPLNGKTLCKKIVRNCLDCFKVNPRTQNYIMGPLPPERVTEGKPFTSTGVDYAGPILIKQSMKRNSSTVKAYICLFICLSTKAVHIEAVSDLSTLAFIAALNRFLARRGPVKKIYSDNGTTFIGASNKFLELRKLFKSVELKNELSYFLTENEISWQFIPPYSPNFGGLWEAGIKSTKYHLRRVLKSHAPTFEELNTLLCKIEAILNSRPLTPLSTNPDDLSILTPSHFLSLEPVTSLITEPETKLQGKYLQRWQRIQSAYFQFWKKWSSEYLSHLQQRYKWAKKYDSIQLGTLVLLKDANLPPLQWPLGRVVKIHKGQDGVVRVITVKTNKGLTQRAVTKVCPLPIE</sequence>
<reference evidence="4" key="1">
    <citation type="journal article" date="2014" name="PLoS Negl. Trop. Dis.">
        <title>An updated insight into the Sialotranscriptome of Triatoma infestans: developmental stage and geographic variations.</title>
        <authorList>
            <person name="Schwarz A."/>
            <person name="Medrano-Mercado N."/>
            <person name="Schaub G.A."/>
            <person name="Struchiner C.J."/>
            <person name="Bargues M.D."/>
            <person name="Levy M.Z."/>
            <person name="Ribeiro J.M."/>
        </authorList>
    </citation>
    <scope>NUCLEOTIDE SEQUENCE</scope>
    <source>
        <strain evidence="4">Chile</strain>
        <tissue evidence="4">Salivary glands</tissue>
    </source>
</reference>
<dbReference type="PANTHER" id="PTHR47331:SF1">
    <property type="entry name" value="GAG-LIKE PROTEIN"/>
    <property type="match status" value="1"/>
</dbReference>
<dbReference type="InterPro" id="IPR001584">
    <property type="entry name" value="Integrase_cat-core"/>
</dbReference>
<dbReference type="Pfam" id="PF05380">
    <property type="entry name" value="Peptidase_A17"/>
    <property type="match status" value="1"/>
</dbReference>